<evidence type="ECO:0000256" key="1">
    <source>
        <dbReference type="SAM" id="MobiDB-lite"/>
    </source>
</evidence>
<organism evidence="3 4">
    <name type="scientific">Desertihabitans brevis</name>
    <dbReference type="NCBI Taxonomy" id="2268447"/>
    <lineage>
        <taxon>Bacteria</taxon>
        <taxon>Bacillati</taxon>
        <taxon>Actinomycetota</taxon>
        <taxon>Actinomycetes</taxon>
        <taxon>Propionibacteriales</taxon>
        <taxon>Propionibacteriaceae</taxon>
        <taxon>Desertihabitans</taxon>
    </lineage>
</organism>
<proteinExistence type="predicted"/>
<comment type="caution">
    <text evidence="3">The sequence shown here is derived from an EMBL/GenBank/DDBJ whole genome shotgun (WGS) entry which is preliminary data.</text>
</comment>
<evidence type="ECO:0000259" key="2">
    <source>
        <dbReference type="Pfam" id="PF07179"/>
    </source>
</evidence>
<evidence type="ECO:0000313" key="3">
    <source>
        <dbReference type="EMBL" id="RCK68208.1"/>
    </source>
</evidence>
<reference evidence="3 4" key="1">
    <citation type="submission" date="2018-07" db="EMBL/GenBank/DDBJ databases">
        <title>Desertimonas flava gen. nov. sp. nov.</title>
        <authorList>
            <person name="Liu S."/>
        </authorList>
    </citation>
    <scope>NUCLEOTIDE SEQUENCE [LARGE SCALE GENOMIC DNA]</scope>
    <source>
        <strain evidence="3 4">16Sb5-5</strain>
    </source>
</reference>
<sequence length="172" mass="17683">MPEPQRRLHDPLKALADDDGSADPSVRQALAASVSAPSTESYLAAVAALCGTRLLTPIVAVGEQGPGGGDTSADMSAVLLSDATGRRAMLVFTGVDSLQRWDARARPVPATLDKVAEAALAQDAVALLVDLEGPHPVVLEQPLLGELARSRRLVALPDGGFGWMQAGGGDPS</sequence>
<dbReference type="Pfam" id="PF07179">
    <property type="entry name" value="SseB"/>
    <property type="match status" value="1"/>
</dbReference>
<dbReference type="InterPro" id="IPR009839">
    <property type="entry name" value="SseB_N"/>
</dbReference>
<gene>
    <name evidence="3" type="ORF">DT076_17685</name>
</gene>
<dbReference type="RefSeq" id="WP_114128021.1">
    <property type="nucleotide sequence ID" value="NZ_QOUI01000013.1"/>
</dbReference>
<feature type="domain" description="SseB protein N-terminal" evidence="2">
    <location>
        <begin position="27"/>
        <end position="143"/>
    </location>
</feature>
<keyword evidence="4" id="KW-1185">Reference proteome</keyword>
<dbReference type="EMBL" id="QOUI01000013">
    <property type="protein sequence ID" value="RCK68208.1"/>
    <property type="molecule type" value="Genomic_DNA"/>
</dbReference>
<dbReference type="AlphaFoldDB" id="A0A367YQV5"/>
<accession>A0A367YQV5</accession>
<evidence type="ECO:0000313" key="4">
    <source>
        <dbReference type="Proteomes" id="UP000252770"/>
    </source>
</evidence>
<dbReference type="Proteomes" id="UP000252770">
    <property type="component" value="Unassembled WGS sequence"/>
</dbReference>
<feature type="region of interest" description="Disordered" evidence="1">
    <location>
        <begin position="1"/>
        <end position="23"/>
    </location>
</feature>
<feature type="compositionally biased region" description="Basic and acidic residues" evidence="1">
    <location>
        <begin position="1"/>
        <end position="16"/>
    </location>
</feature>
<protein>
    <submittedName>
        <fullName evidence="3">SseB family protein</fullName>
    </submittedName>
</protein>
<name>A0A367YQV5_9ACTN</name>